<feature type="compositionally biased region" description="Acidic residues" evidence="1">
    <location>
        <begin position="744"/>
        <end position="764"/>
    </location>
</feature>
<keyword evidence="4" id="KW-1185">Reference proteome</keyword>
<dbReference type="EMBL" id="CAUEEQ010050442">
    <property type="protein sequence ID" value="CAJ0960586.1"/>
    <property type="molecule type" value="Genomic_DNA"/>
</dbReference>
<reference evidence="3" key="1">
    <citation type="submission" date="2023-07" db="EMBL/GenBank/DDBJ databases">
        <authorList>
            <person name="Stuckert A."/>
        </authorList>
    </citation>
    <scope>NUCLEOTIDE SEQUENCE</scope>
</reference>
<feature type="domain" description="Helix-turn-helix" evidence="2">
    <location>
        <begin position="417"/>
        <end position="473"/>
    </location>
</feature>
<dbReference type="PANTHER" id="PTHR21301:SF13">
    <property type="match status" value="1"/>
</dbReference>
<evidence type="ECO:0000259" key="2">
    <source>
        <dbReference type="Pfam" id="PF26215"/>
    </source>
</evidence>
<dbReference type="InterPro" id="IPR058912">
    <property type="entry name" value="HTH_animal"/>
</dbReference>
<dbReference type="Proteomes" id="UP001176940">
    <property type="component" value="Unassembled WGS sequence"/>
</dbReference>
<name>A0ABN9M750_9NEOB</name>
<feature type="region of interest" description="Disordered" evidence="1">
    <location>
        <begin position="1"/>
        <end position="36"/>
    </location>
</feature>
<evidence type="ECO:0000313" key="4">
    <source>
        <dbReference type="Proteomes" id="UP001176940"/>
    </source>
</evidence>
<feature type="region of interest" description="Disordered" evidence="1">
    <location>
        <begin position="719"/>
        <end position="781"/>
    </location>
</feature>
<proteinExistence type="predicted"/>
<evidence type="ECO:0000256" key="1">
    <source>
        <dbReference type="SAM" id="MobiDB-lite"/>
    </source>
</evidence>
<accession>A0ABN9M750</accession>
<protein>
    <recommendedName>
        <fullName evidence="2">Helix-turn-helix domain-containing protein</fullName>
    </recommendedName>
</protein>
<dbReference type="PANTHER" id="PTHR21301">
    <property type="entry name" value="REVERSE TRANSCRIPTASE"/>
    <property type="match status" value="1"/>
</dbReference>
<gene>
    <name evidence="3" type="ORF">RIMI_LOCUS17357974</name>
</gene>
<sequence>MKEANPAASQGRSIAQRAQARSHRTLSQDSGSTTFSRRSVDNSFAFPMTHNPEISMLYTQLHSAYSGLNHEKGGVKCKNTQINQQNKKGNKGLEVINLSNHILSSDQLDVLQRGLTFSPTNKFDLFTATKDLYLFLRKLILKKLFEKDGQLSISDDAEREALMALEDLLDEQTSGVVSTFPRDCRPRSTRFPPLSACPAVEIVTKMVLQDFQKIPTKRRKDNLTSKQRLALEQLQKYEDIVIKPADKGGNVVLWPSALYEKEAFKHLRDKETYKKLDHNPTDAFSRELEGILVDAHDRGIIPKQQRGTAMGAACAPSFANLFLGFWEREIFGGGGPLAADHVQCWLRYIDDLFIIWQGPDEALHEFMHQLNENTHNIKLMYQVSKTEVDFLDIKIEVDSDHYLQTDVFRKSTSVNSLLHAESGHPYSTIKAIPVGQHLRMKRICSSTTKFEAQAADLKVRFQSRGYSNRSIRKGYLRAKYAPRDEFLCSGNKGIKATEQQNVVRFISTYNGEWSTMRECLQRHWSILQSDPSLSKCLTDCPSMTARRSKNLKDLLVSSHYTPKVNTYNFGSGGPPHGCFPCGDCVSCQNVCRISTFDSADETVAAATNPGAVCHFALSGPMQHRCGANHTCGVSRDERPQDICTLLHSFKMATKMGRTVDAIISITIMVIYTLEHTLNILQEEGMVPEEEVEAEEDGEWITISLSSELSLHKRVPWDGELQRSRGAHGTRQTVREGAGAKEQMEKDEEEEEIGVQQSGDEEDNDPLSVDGNQGKHRVTKRGPALSYPMFTLVTSEDIAGSVSHTPIQRCQQESSDEIKFWTLFSDQRSPSRGLIVGRCHT</sequence>
<dbReference type="Pfam" id="PF26215">
    <property type="entry name" value="HTH_animal"/>
    <property type="match status" value="1"/>
</dbReference>
<organism evidence="3 4">
    <name type="scientific">Ranitomeya imitator</name>
    <name type="common">mimic poison frog</name>
    <dbReference type="NCBI Taxonomy" id="111125"/>
    <lineage>
        <taxon>Eukaryota</taxon>
        <taxon>Metazoa</taxon>
        <taxon>Chordata</taxon>
        <taxon>Craniata</taxon>
        <taxon>Vertebrata</taxon>
        <taxon>Euteleostomi</taxon>
        <taxon>Amphibia</taxon>
        <taxon>Batrachia</taxon>
        <taxon>Anura</taxon>
        <taxon>Neobatrachia</taxon>
        <taxon>Hyloidea</taxon>
        <taxon>Dendrobatidae</taxon>
        <taxon>Dendrobatinae</taxon>
        <taxon>Ranitomeya</taxon>
    </lineage>
</organism>
<feature type="compositionally biased region" description="Polar residues" evidence="1">
    <location>
        <begin position="25"/>
        <end position="36"/>
    </location>
</feature>
<evidence type="ECO:0000313" key="3">
    <source>
        <dbReference type="EMBL" id="CAJ0960586.1"/>
    </source>
</evidence>
<comment type="caution">
    <text evidence="3">The sequence shown here is derived from an EMBL/GenBank/DDBJ whole genome shotgun (WGS) entry which is preliminary data.</text>
</comment>